<name>K7AZV8_PANTR</name>
<evidence type="ECO:0000313" key="2">
    <source>
        <dbReference type="EMBL" id="JAA13463.1"/>
    </source>
</evidence>
<protein>
    <submittedName>
        <fullName evidence="2">Vesicle-associated membrane protein 1 (Synaptobrevin 1)</fullName>
    </submittedName>
</protein>
<dbReference type="EMBL" id="GABF01008682">
    <property type="protein sequence ID" value="JAA13463.1"/>
    <property type="molecule type" value="mRNA"/>
</dbReference>
<sequence>MEMGALCVSTGSGFPAFSLKQPKSCRCLPSLKPQEHQCKKEETAGKDDSQGCSPLWWDNLGAGPKGLLQRDVCDLAGVSGTCRARFCGERGGDAVGACHALPEAGEGGTRDLGWGSTQLLSGPCHHHIQRVIASNVADEGGQQSFVCQAQSYFRGSLDVELDDLLSSVQRGGDLANVGPLVLYSEAGQGEGGIPGHAQLRRLQDSALPHSLPLPCCPAVHQLTPALVLQSPLHTDEVQARCHGEATVQGG</sequence>
<reference evidence="2" key="1">
    <citation type="submission" date="2012-10" db="EMBL/GenBank/DDBJ databases">
        <title>De novo assembly of the reference chimpanzee transcriptome from NextGen mRNA sequences.</title>
        <authorList>
            <person name="Maudhoo M.D."/>
            <person name="Meehan D.T."/>
            <person name="Norgren R.B.Jr."/>
        </authorList>
    </citation>
    <scope>NUCLEOTIDE SEQUENCE</scope>
    <source>
        <tissue evidence="1">Adipose stromal</tissue>
        <tissue evidence="2">Smooth vascular</tissue>
    </source>
</reference>
<dbReference type="AlphaFoldDB" id="K7AZV8"/>
<accession>K7AZV8</accession>
<organism evidence="2">
    <name type="scientific">Pan troglodytes</name>
    <name type="common">Chimpanzee</name>
    <dbReference type="NCBI Taxonomy" id="9598"/>
    <lineage>
        <taxon>Eukaryota</taxon>
        <taxon>Metazoa</taxon>
        <taxon>Chordata</taxon>
        <taxon>Craniata</taxon>
        <taxon>Vertebrata</taxon>
        <taxon>Euteleostomi</taxon>
        <taxon>Mammalia</taxon>
        <taxon>Eutheria</taxon>
        <taxon>Euarchontoglires</taxon>
        <taxon>Primates</taxon>
        <taxon>Haplorrhini</taxon>
        <taxon>Catarrhini</taxon>
        <taxon>Hominidae</taxon>
        <taxon>Pan</taxon>
    </lineage>
</organism>
<proteinExistence type="evidence at transcript level"/>
<gene>
    <name evidence="2" type="primary">VAMP1</name>
</gene>
<dbReference type="EMBL" id="GABC01009025">
    <property type="protein sequence ID" value="JAA02313.1"/>
    <property type="molecule type" value="mRNA"/>
</dbReference>
<evidence type="ECO:0000313" key="1">
    <source>
        <dbReference type="EMBL" id="JAA02313.1"/>
    </source>
</evidence>